<dbReference type="EMBL" id="FNNA01000004">
    <property type="protein sequence ID" value="SDX32014.1"/>
    <property type="molecule type" value="Genomic_DNA"/>
</dbReference>
<evidence type="ECO:0000256" key="5">
    <source>
        <dbReference type="ARBA" id="ARBA00022989"/>
    </source>
</evidence>
<evidence type="ECO:0000256" key="4">
    <source>
        <dbReference type="ARBA" id="ARBA00022741"/>
    </source>
</evidence>
<feature type="transmembrane region" description="Helical" evidence="9">
    <location>
        <begin position="241"/>
        <end position="263"/>
    </location>
</feature>
<feature type="region of interest" description="Disordered" evidence="8">
    <location>
        <begin position="1"/>
        <end position="187"/>
    </location>
</feature>
<evidence type="ECO:0000313" key="12">
    <source>
        <dbReference type="Proteomes" id="UP000182944"/>
    </source>
</evidence>
<evidence type="ECO:0000256" key="9">
    <source>
        <dbReference type="SAM" id="Phobius"/>
    </source>
</evidence>
<dbReference type="STRING" id="1545044.SAMN05444276_104175"/>
<name>A0A1H3ASB1_9RHOB</name>
<reference evidence="12" key="1">
    <citation type="submission" date="2016-10" db="EMBL/GenBank/DDBJ databases">
        <authorList>
            <person name="Varghese N."/>
            <person name="Submissions S."/>
        </authorList>
    </citation>
    <scope>NUCLEOTIDE SEQUENCE [LARGE SCALE GENOMIC DNA]</scope>
    <source>
        <strain evidence="12">DSM 29303</strain>
    </source>
</reference>
<sequence length="699" mass="74618">MTVSDDPQTEQLDKSTVAKGRGITGKVRAGGRDLAASASTAGPEGETGREPSRTMTGLGSSLKAAADRPHADGAGGDTPLNVTPAVPGTGDATVSIDVSRVKKSKDKKKKKKSAAAKAADPARPAAPDGYVLPNAPDTEAASPDPAGPTAEGTAPRETAPPGPAAPTAATKKRSKDGADDDGKPLGTSKAVETMFRNAVRAELDIIALAATKANIMISLNGFIISALMISGAFLFNSSPGFLFPAGVFLLTSAASIVFALLAASPERADLIASIWTWGRDVVARRARLRDLRDYVMRGRDARPPDELNLLIYEDRVRMTRDEHWDRMQALLRDRDGIYHRMTDQLYWLGQMANHKFKLLNVSYTVFRWGLLASVLTFFTVKSTVALFPGLSGERPVRLQNLGIAEFSDIYEPSAVQQLPDGRILVVEDEAKRAVSVMTLAEDGSLVEDSTADLRLTRAFGRKLSDLEGLSIDQTENIYAITSHSATAKGERSPDREQLLRFRISGSTVGDIASVTNLRDALAGDAALAEALRGAAGEPVDMGKLNIEGLAFHQQTGQLLLGLRAPKAGDRSIIIPIRNPGAMFDEAAAPAFGAPILLDLQDGGIRALSFDPVLGAFLIVNEIEGDDDNKVSQLWTWSGDPAVAAEPIALPEIINLNNVESIDSVMVHGEPRLLIMSDEGDPKKNRPARYMMLDYGQLGG</sequence>
<gene>
    <name evidence="11" type="ORF">SAMN05444276_104175</name>
</gene>
<keyword evidence="12" id="KW-1185">Reference proteome</keyword>
<dbReference type="GO" id="GO:0051607">
    <property type="term" value="P:defense response to virus"/>
    <property type="evidence" value="ECO:0007669"/>
    <property type="project" value="UniProtKB-KW"/>
</dbReference>
<evidence type="ECO:0000313" key="11">
    <source>
        <dbReference type="EMBL" id="SDX32014.1"/>
    </source>
</evidence>
<evidence type="ECO:0000256" key="6">
    <source>
        <dbReference type="ARBA" id="ARBA00023118"/>
    </source>
</evidence>
<feature type="compositionally biased region" description="Low complexity" evidence="8">
    <location>
        <begin position="115"/>
        <end position="127"/>
    </location>
</feature>
<evidence type="ECO:0000256" key="2">
    <source>
        <dbReference type="ARBA" id="ARBA00022475"/>
    </source>
</evidence>
<dbReference type="Proteomes" id="UP000182944">
    <property type="component" value="Unassembled WGS sequence"/>
</dbReference>
<feature type="transmembrane region" description="Helical" evidence="9">
    <location>
        <begin position="365"/>
        <end position="390"/>
    </location>
</feature>
<dbReference type="GO" id="GO:0000166">
    <property type="term" value="F:nucleotide binding"/>
    <property type="evidence" value="ECO:0007669"/>
    <property type="project" value="UniProtKB-KW"/>
</dbReference>
<evidence type="ECO:0000256" key="1">
    <source>
        <dbReference type="ARBA" id="ARBA00004236"/>
    </source>
</evidence>
<accession>A0A1H3ASB1</accession>
<feature type="domain" description="Pycsar effector protein" evidence="10">
    <location>
        <begin position="205"/>
        <end position="378"/>
    </location>
</feature>
<dbReference type="AlphaFoldDB" id="A0A1H3ASB1"/>
<keyword evidence="6" id="KW-0051">Antiviral defense</keyword>
<keyword evidence="4" id="KW-0547">Nucleotide-binding</keyword>
<evidence type="ECO:0000256" key="7">
    <source>
        <dbReference type="ARBA" id="ARBA00023136"/>
    </source>
</evidence>
<protein>
    <recommendedName>
        <fullName evidence="10">Pycsar effector protein domain-containing protein</fullName>
    </recommendedName>
</protein>
<evidence type="ECO:0000256" key="8">
    <source>
        <dbReference type="SAM" id="MobiDB-lite"/>
    </source>
</evidence>
<keyword evidence="3 9" id="KW-0812">Transmembrane</keyword>
<feature type="transmembrane region" description="Helical" evidence="9">
    <location>
        <begin position="215"/>
        <end position="235"/>
    </location>
</feature>
<evidence type="ECO:0000256" key="3">
    <source>
        <dbReference type="ARBA" id="ARBA00022692"/>
    </source>
</evidence>
<dbReference type="InterPro" id="IPR043760">
    <property type="entry name" value="PycTM_dom"/>
</dbReference>
<evidence type="ECO:0000259" key="10">
    <source>
        <dbReference type="Pfam" id="PF18967"/>
    </source>
</evidence>
<proteinExistence type="predicted"/>
<feature type="compositionally biased region" description="Basic residues" evidence="8">
    <location>
        <begin position="101"/>
        <end position="114"/>
    </location>
</feature>
<feature type="compositionally biased region" description="Polar residues" evidence="8">
    <location>
        <begin position="1"/>
        <end position="10"/>
    </location>
</feature>
<keyword evidence="2" id="KW-1003">Cell membrane</keyword>
<comment type="subcellular location">
    <subcellularLocation>
        <location evidence="1">Cell membrane</location>
    </subcellularLocation>
</comment>
<keyword evidence="5 9" id="KW-1133">Transmembrane helix</keyword>
<keyword evidence="7 9" id="KW-0472">Membrane</keyword>
<organism evidence="11 12">
    <name type="scientific">Paracoccus sanguinis</name>
    <dbReference type="NCBI Taxonomy" id="1545044"/>
    <lineage>
        <taxon>Bacteria</taxon>
        <taxon>Pseudomonadati</taxon>
        <taxon>Pseudomonadota</taxon>
        <taxon>Alphaproteobacteria</taxon>
        <taxon>Rhodobacterales</taxon>
        <taxon>Paracoccaceae</taxon>
        <taxon>Paracoccus</taxon>
    </lineage>
</organism>
<dbReference type="GO" id="GO:0005886">
    <property type="term" value="C:plasma membrane"/>
    <property type="evidence" value="ECO:0007669"/>
    <property type="project" value="UniProtKB-SubCell"/>
</dbReference>
<dbReference type="Pfam" id="PF18967">
    <property type="entry name" value="PycTM"/>
    <property type="match status" value="1"/>
</dbReference>